<dbReference type="EMBL" id="ASHM01028321">
    <property type="protein sequence ID" value="PNX74964.1"/>
    <property type="molecule type" value="Genomic_DNA"/>
</dbReference>
<feature type="domain" description="Nascent polypeptide-associated complex subunit alpha-like UBA" evidence="1">
    <location>
        <begin position="33"/>
        <end position="71"/>
    </location>
</feature>
<evidence type="ECO:0000313" key="2">
    <source>
        <dbReference type="EMBL" id="PNX74964.1"/>
    </source>
</evidence>
<dbReference type="AlphaFoldDB" id="A0A2K3L8W6"/>
<name>A0A2K3L8W6_TRIPR</name>
<dbReference type="InterPro" id="IPR044034">
    <property type="entry name" value="NAC-like_UBA"/>
</dbReference>
<dbReference type="Pfam" id="PF19026">
    <property type="entry name" value="UBA_HYPK"/>
    <property type="match status" value="1"/>
</dbReference>
<dbReference type="PANTHER" id="PTHR21713">
    <property type="entry name" value="NASCENT POLYPEPTIDE ASSOCIATED COMPLEX ALPHA SUBUNIT-RELATED"/>
    <property type="match status" value="1"/>
</dbReference>
<evidence type="ECO:0000259" key="1">
    <source>
        <dbReference type="Pfam" id="PF19026"/>
    </source>
</evidence>
<dbReference type="InterPro" id="IPR016641">
    <property type="entry name" value="EGD2/NACA0like"/>
</dbReference>
<proteinExistence type="predicted"/>
<reference evidence="2 3" key="1">
    <citation type="journal article" date="2014" name="Am. J. Bot.">
        <title>Genome assembly and annotation for red clover (Trifolium pratense; Fabaceae).</title>
        <authorList>
            <person name="Istvanek J."/>
            <person name="Jaros M."/>
            <person name="Krenek A."/>
            <person name="Repkova J."/>
        </authorList>
    </citation>
    <scope>NUCLEOTIDE SEQUENCE [LARGE SCALE GENOMIC DNA]</scope>
    <source>
        <strain evidence="3">cv. Tatra</strain>
        <tissue evidence="2">Young leaves</tissue>
    </source>
</reference>
<dbReference type="Gene3D" id="1.10.8.10">
    <property type="entry name" value="DNA helicase RuvA subunit, C-terminal domain"/>
    <property type="match status" value="2"/>
</dbReference>
<organism evidence="2 3">
    <name type="scientific">Trifolium pratense</name>
    <name type="common">Red clover</name>
    <dbReference type="NCBI Taxonomy" id="57577"/>
    <lineage>
        <taxon>Eukaryota</taxon>
        <taxon>Viridiplantae</taxon>
        <taxon>Streptophyta</taxon>
        <taxon>Embryophyta</taxon>
        <taxon>Tracheophyta</taxon>
        <taxon>Spermatophyta</taxon>
        <taxon>Magnoliopsida</taxon>
        <taxon>eudicotyledons</taxon>
        <taxon>Gunneridae</taxon>
        <taxon>Pentapetalae</taxon>
        <taxon>rosids</taxon>
        <taxon>fabids</taxon>
        <taxon>Fabales</taxon>
        <taxon>Fabaceae</taxon>
        <taxon>Papilionoideae</taxon>
        <taxon>50 kb inversion clade</taxon>
        <taxon>NPAAA clade</taxon>
        <taxon>Hologalegina</taxon>
        <taxon>IRL clade</taxon>
        <taxon>Trifolieae</taxon>
        <taxon>Trifolium</taxon>
    </lineage>
</organism>
<comment type="caution">
    <text evidence="2">The sequence shown here is derived from an EMBL/GenBank/DDBJ whole genome shotgun (WGS) entry which is preliminary data.</text>
</comment>
<dbReference type="Proteomes" id="UP000236291">
    <property type="component" value="Unassembled WGS sequence"/>
</dbReference>
<sequence>MTQAGVSKIEAVKALTNSKGDIVLAIMEVCETGVEPYDIDLVMTQAGVSRIEAFQALKNNKGDIVSAIMEITS</sequence>
<protein>
    <submittedName>
        <fullName evidence="2">Nascent polypeptide-associated complex subunit alpha-like protein</fullName>
    </submittedName>
</protein>
<evidence type="ECO:0000313" key="3">
    <source>
        <dbReference type="Proteomes" id="UP000236291"/>
    </source>
</evidence>
<accession>A0A2K3L8W6</accession>
<gene>
    <name evidence="2" type="ORF">L195_g030893</name>
</gene>
<dbReference type="GO" id="GO:0005854">
    <property type="term" value="C:nascent polypeptide-associated complex"/>
    <property type="evidence" value="ECO:0007669"/>
    <property type="project" value="InterPro"/>
</dbReference>
<reference evidence="2 3" key="2">
    <citation type="journal article" date="2017" name="Front. Plant Sci.">
        <title>Gene Classification and Mining of Molecular Markers Useful in Red Clover (Trifolium pratense) Breeding.</title>
        <authorList>
            <person name="Istvanek J."/>
            <person name="Dluhosova J."/>
            <person name="Dluhos P."/>
            <person name="Patkova L."/>
            <person name="Nedelnik J."/>
            <person name="Repkova J."/>
        </authorList>
    </citation>
    <scope>NUCLEOTIDE SEQUENCE [LARGE SCALE GENOMIC DNA]</scope>
    <source>
        <strain evidence="3">cv. Tatra</strain>
        <tissue evidence="2">Young leaves</tissue>
    </source>
</reference>
<dbReference type="STRING" id="57577.A0A2K3L8W6"/>